<dbReference type="RefSeq" id="WP_105073518.1">
    <property type="nucleotide sequence ID" value="NZ_PPGH01000035.1"/>
</dbReference>
<dbReference type="OrthoDB" id="9795924at2"/>
<reference evidence="1 2" key="1">
    <citation type="submission" date="2018-01" db="EMBL/GenBank/DDBJ databases">
        <title>The complete genome sequence of Chromatium okenii LaCa, a purple sulfur bacterium with a turbulent life.</title>
        <authorList>
            <person name="Luedin S.M."/>
            <person name="Liechti N."/>
            <person name="Storelli N."/>
            <person name="Danza F."/>
            <person name="Wittwer M."/>
            <person name="Pothier J.F."/>
            <person name="Tonolla M.A."/>
        </authorList>
    </citation>
    <scope>NUCLEOTIDE SEQUENCE [LARGE SCALE GENOMIC DNA]</scope>
    <source>
        <strain evidence="1 2">LaCa</strain>
    </source>
</reference>
<dbReference type="EMBL" id="PPGH01000035">
    <property type="protein sequence ID" value="PQJ95873.1"/>
    <property type="molecule type" value="Genomic_DNA"/>
</dbReference>
<accession>A0A2S7XQQ5</accession>
<sequence length="87" mass="10128">MQSAMLGKNISAVEVTHISQHGFWLLLDNKELFLPFMEFPWFKHAPLSAVFNIERPQSHHLYWPDLDVDLTIESIENPQHFPLVASE</sequence>
<gene>
    <name evidence="1" type="ORF">CXB77_08245</name>
</gene>
<dbReference type="Proteomes" id="UP000239936">
    <property type="component" value="Unassembled WGS sequence"/>
</dbReference>
<evidence type="ECO:0000313" key="1">
    <source>
        <dbReference type="EMBL" id="PQJ95873.1"/>
    </source>
</evidence>
<proteinExistence type="predicted"/>
<evidence type="ECO:0000313" key="2">
    <source>
        <dbReference type="Proteomes" id="UP000239936"/>
    </source>
</evidence>
<keyword evidence="2" id="KW-1185">Reference proteome</keyword>
<dbReference type="AlphaFoldDB" id="A0A2S7XQQ5"/>
<name>A0A2S7XQQ5_9GAMM</name>
<organism evidence="1 2">
    <name type="scientific">Chromatium okenii</name>
    <dbReference type="NCBI Taxonomy" id="61644"/>
    <lineage>
        <taxon>Bacteria</taxon>
        <taxon>Pseudomonadati</taxon>
        <taxon>Pseudomonadota</taxon>
        <taxon>Gammaproteobacteria</taxon>
        <taxon>Chromatiales</taxon>
        <taxon>Chromatiaceae</taxon>
        <taxon>Chromatium</taxon>
    </lineage>
</organism>
<comment type="caution">
    <text evidence="1">The sequence shown here is derived from an EMBL/GenBank/DDBJ whole genome shotgun (WGS) entry which is preliminary data.</text>
</comment>
<protein>
    <submittedName>
        <fullName evidence="1">DUF2442 domain-containing protein</fullName>
    </submittedName>
</protein>
<dbReference type="Pfam" id="PF10387">
    <property type="entry name" value="DUF2442"/>
    <property type="match status" value="1"/>
</dbReference>
<dbReference type="InterPro" id="IPR018841">
    <property type="entry name" value="DUF2442"/>
</dbReference>